<proteinExistence type="predicted"/>
<comment type="caution">
    <text evidence="1">The sequence shown here is derived from an EMBL/GenBank/DDBJ whole genome shotgun (WGS) entry which is preliminary data.</text>
</comment>
<evidence type="ECO:0000313" key="2">
    <source>
        <dbReference type="Proteomes" id="UP000189229"/>
    </source>
</evidence>
<organism evidence="1 2">
    <name type="scientific">Mycobacterium kansasii</name>
    <dbReference type="NCBI Taxonomy" id="1768"/>
    <lineage>
        <taxon>Bacteria</taxon>
        <taxon>Bacillati</taxon>
        <taxon>Actinomycetota</taxon>
        <taxon>Actinomycetes</taxon>
        <taxon>Mycobacteriales</taxon>
        <taxon>Mycobacteriaceae</taxon>
        <taxon>Mycobacterium</taxon>
    </lineage>
</organism>
<dbReference type="EMBL" id="MVBM01000001">
    <property type="protein sequence ID" value="OOK81952.1"/>
    <property type="molecule type" value="Genomic_DNA"/>
</dbReference>
<protein>
    <submittedName>
        <fullName evidence="1">Uncharacterized protein</fullName>
    </submittedName>
</protein>
<dbReference type="AlphaFoldDB" id="A0A1V3XS60"/>
<dbReference type="Proteomes" id="UP000189229">
    <property type="component" value="Unassembled WGS sequence"/>
</dbReference>
<gene>
    <name evidence="1" type="ORF">BZL30_0067</name>
</gene>
<sequence>MIAEFRSATPRATDLSRLKLSRPVNGHSFEGVTKKLAAYPAKAGRPG</sequence>
<name>A0A1V3XS60_MYCKA</name>
<accession>A0A1V3XS60</accession>
<evidence type="ECO:0000313" key="1">
    <source>
        <dbReference type="EMBL" id="OOK81952.1"/>
    </source>
</evidence>
<reference evidence="1 2" key="1">
    <citation type="submission" date="2017-02" db="EMBL/GenBank/DDBJ databases">
        <title>Complete genome sequences of Mycobacterium kansasii strains isolated from rhesus macaques.</title>
        <authorList>
            <person name="Panda A."/>
            <person name="Nagaraj S."/>
            <person name="Zhao X."/>
            <person name="Tettelin H."/>
            <person name="Detolla L.J."/>
        </authorList>
    </citation>
    <scope>NUCLEOTIDE SEQUENCE [LARGE SCALE GENOMIC DNA]</scope>
    <source>
        <strain evidence="1 2">11-3813</strain>
    </source>
</reference>